<dbReference type="InterPro" id="IPR043504">
    <property type="entry name" value="Peptidase_S1_PA_chymotrypsin"/>
</dbReference>
<evidence type="ECO:0000259" key="10">
    <source>
        <dbReference type="PROSITE" id="PS50240"/>
    </source>
</evidence>
<keyword evidence="3" id="KW-0645">Protease</keyword>
<keyword evidence="12" id="KW-1185">Reference proteome</keyword>
<dbReference type="InterPro" id="IPR018114">
    <property type="entry name" value="TRYPSIN_HIS"/>
</dbReference>
<evidence type="ECO:0000256" key="3">
    <source>
        <dbReference type="ARBA" id="ARBA00022670"/>
    </source>
</evidence>
<reference evidence="11" key="2">
    <citation type="submission" date="2017-10" db="EMBL/GenBank/DDBJ databases">
        <title>Ladona fulva Genome sequencing and assembly.</title>
        <authorList>
            <person name="Murali S."/>
            <person name="Richards S."/>
            <person name="Bandaranaike D."/>
            <person name="Bellair M."/>
            <person name="Blankenburg K."/>
            <person name="Chao H."/>
            <person name="Dinh H."/>
            <person name="Doddapaneni H."/>
            <person name="Dugan-Rocha S."/>
            <person name="Elkadiri S."/>
            <person name="Gnanaolivu R."/>
            <person name="Hernandez B."/>
            <person name="Skinner E."/>
            <person name="Javaid M."/>
            <person name="Lee S."/>
            <person name="Li M."/>
            <person name="Ming W."/>
            <person name="Munidasa M."/>
            <person name="Muniz J."/>
            <person name="Nguyen L."/>
            <person name="Hughes D."/>
            <person name="Osuji N."/>
            <person name="Pu L.-L."/>
            <person name="Puazo M."/>
            <person name="Qu C."/>
            <person name="Quiroz J."/>
            <person name="Raj R."/>
            <person name="Weissenberger G."/>
            <person name="Xin Y."/>
            <person name="Zou X."/>
            <person name="Han Y."/>
            <person name="Worley K."/>
            <person name="Muzny D."/>
            <person name="Gibbs R."/>
        </authorList>
    </citation>
    <scope>NUCLEOTIDE SEQUENCE</scope>
    <source>
        <strain evidence="11">Sampled in the wild</strain>
    </source>
</reference>
<dbReference type="PRINTS" id="PR00722">
    <property type="entry name" value="CHYMOTRYPSIN"/>
</dbReference>
<accession>A0A8K0KAD8</accession>
<sequence length="164" mass="18595">MVDKLRQKSPLNRSNHFILFISNIRYIFRRTTITHFTIENNVRVTLIPECGIPYVGHRIVGGSETKINKYGWMAMLLHNNNFYCGGALISRNFVLTAAHCVNGISLNRMGVRLLEHDRSTSSESSPITVGVAEVIMHKNYKSSTFNNDIALVRLKREMDIDGAL</sequence>
<proteinExistence type="inferred from homology"/>
<dbReference type="EMBL" id="KZ308553">
    <property type="protein sequence ID" value="KAG8231376.1"/>
    <property type="molecule type" value="Genomic_DNA"/>
</dbReference>
<dbReference type="PROSITE" id="PS50240">
    <property type="entry name" value="TRYPSIN_DOM"/>
    <property type="match status" value="1"/>
</dbReference>
<dbReference type="InterPro" id="IPR009003">
    <property type="entry name" value="Peptidase_S1_PA"/>
</dbReference>
<evidence type="ECO:0000256" key="8">
    <source>
        <dbReference type="ARBA" id="ARBA00023180"/>
    </source>
</evidence>
<dbReference type="GO" id="GO:0006508">
    <property type="term" value="P:proteolysis"/>
    <property type="evidence" value="ECO:0007669"/>
    <property type="project" value="UniProtKB-KW"/>
</dbReference>
<name>A0A8K0KAD8_LADFU</name>
<keyword evidence="2" id="KW-0964">Secreted</keyword>
<reference evidence="11" key="1">
    <citation type="submission" date="2013-04" db="EMBL/GenBank/DDBJ databases">
        <authorList>
            <person name="Qu J."/>
            <person name="Murali S.C."/>
            <person name="Bandaranaike D."/>
            <person name="Bellair M."/>
            <person name="Blankenburg K."/>
            <person name="Chao H."/>
            <person name="Dinh H."/>
            <person name="Doddapaneni H."/>
            <person name="Downs B."/>
            <person name="Dugan-Rocha S."/>
            <person name="Elkadiri S."/>
            <person name="Gnanaolivu R.D."/>
            <person name="Hernandez B."/>
            <person name="Javaid M."/>
            <person name="Jayaseelan J.C."/>
            <person name="Lee S."/>
            <person name="Li M."/>
            <person name="Ming W."/>
            <person name="Munidasa M."/>
            <person name="Muniz J."/>
            <person name="Nguyen L."/>
            <person name="Ongeri F."/>
            <person name="Osuji N."/>
            <person name="Pu L.-L."/>
            <person name="Puazo M."/>
            <person name="Qu C."/>
            <person name="Quiroz J."/>
            <person name="Raj R."/>
            <person name="Weissenberger G."/>
            <person name="Xin Y."/>
            <person name="Zou X."/>
            <person name="Han Y."/>
            <person name="Richards S."/>
            <person name="Worley K."/>
            <person name="Muzny D."/>
            <person name="Gibbs R."/>
        </authorList>
    </citation>
    <scope>NUCLEOTIDE SEQUENCE</scope>
    <source>
        <strain evidence="11">Sampled in the wild</strain>
    </source>
</reference>
<dbReference type="PANTHER" id="PTHR24264:SF65">
    <property type="entry name" value="SRCR DOMAIN-CONTAINING PROTEIN"/>
    <property type="match status" value="1"/>
</dbReference>
<evidence type="ECO:0000256" key="2">
    <source>
        <dbReference type="ARBA" id="ARBA00022525"/>
    </source>
</evidence>
<dbReference type="Gene3D" id="2.40.10.10">
    <property type="entry name" value="Trypsin-like serine proteases"/>
    <property type="match status" value="1"/>
</dbReference>
<keyword evidence="7" id="KW-1015">Disulfide bond</keyword>
<keyword evidence="4" id="KW-0732">Signal</keyword>
<comment type="subcellular location">
    <subcellularLocation>
        <location evidence="1">Secreted</location>
    </subcellularLocation>
</comment>
<organism evidence="11 12">
    <name type="scientific">Ladona fulva</name>
    <name type="common">Scarce chaser dragonfly</name>
    <name type="synonym">Libellula fulva</name>
    <dbReference type="NCBI Taxonomy" id="123851"/>
    <lineage>
        <taxon>Eukaryota</taxon>
        <taxon>Metazoa</taxon>
        <taxon>Ecdysozoa</taxon>
        <taxon>Arthropoda</taxon>
        <taxon>Hexapoda</taxon>
        <taxon>Insecta</taxon>
        <taxon>Pterygota</taxon>
        <taxon>Palaeoptera</taxon>
        <taxon>Odonata</taxon>
        <taxon>Epiprocta</taxon>
        <taxon>Anisoptera</taxon>
        <taxon>Libelluloidea</taxon>
        <taxon>Libellulidae</taxon>
        <taxon>Ladona</taxon>
    </lineage>
</organism>
<feature type="non-terminal residue" evidence="11">
    <location>
        <position position="1"/>
    </location>
</feature>
<evidence type="ECO:0000256" key="6">
    <source>
        <dbReference type="ARBA" id="ARBA00022825"/>
    </source>
</evidence>
<dbReference type="Proteomes" id="UP000792457">
    <property type="component" value="Unassembled WGS sequence"/>
</dbReference>
<dbReference type="PROSITE" id="PS00134">
    <property type="entry name" value="TRYPSIN_HIS"/>
    <property type="match status" value="1"/>
</dbReference>
<dbReference type="SUPFAM" id="SSF50494">
    <property type="entry name" value="Trypsin-like serine proteases"/>
    <property type="match status" value="1"/>
</dbReference>
<gene>
    <name evidence="11" type="ORF">J437_LFUL008924</name>
</gene>
<dbReference type="SMART" id="SM00020">
    <property type="entry name" value="Tryp_SPc"/>
    <property type="match status" value="1"/>
</dbReference>
<dbReference type="FunFam" id="2.40.10.10:FF:000028">
    <property type="entry name" value="Serine protease easter"/>
    <property type="match status" value="1"/>
</dbReference>
<dbReference type="InterPro" id="IPR001254">
    <property type="entry name" value="Trypsin_dom"/>
</dbReference>
<evidence type="ECO:0000256" key="4">
    <source>
        <dbReference type="ARBA" id="ARBA00022729"/>
    </source>
</evidence>
<evidence type="ECO:0000256" key="5">
    <source>
        <dbReference type="ARBA" id="ARBA00022801"/>
    </source>
</evidence>
<dbReference type="InterPro" id="IPR001314">
    <property type="entry name" value="Peptidase_S1A"/>
</dbReference>
<dbReference type="GO" id="GO:0004252">
    <property type="term" value="F:serine-type endopeptidase activity"/>
    <property type="evidence" value="ECO:0007669"/>
    <property type="project" value="InterPro"/>
</dbReference>
<keyword evidence="6" id="KW-0720">Serine protease</keyword>
<keyword evidence="8" id="KW-0325">Glycoprotein</keyword>
<dbReference type="OrthoDB" id="7416629at2759"/>
<dbReference type="CDD" id="cd00190">
    <property type="entry name" value="Tryp_SPc"/>
    <property type="match status" value="1"/>
</dbReference>
<dbReference type="GO" id="GO:0005615">
    <property type="term" value="C:extracellular space"/>
    <property type="evidence" value="ECO:0007669"/>
    <property type="project" value="TreeGrafter"/>
</dbReference>
<dbReference type="InterPro" id="IPR050127">
    <property type="entry name" value="Serine_Proteases_S1"/>
</dbReference>
<evidence type="ECO:0000256" key="9">
    <source>
        <dbReference type="ARBA" id="ARBA00024195"/>
    </source>
</evidence>
<evidence type="ECO:0000313" key="11">
    <source>
        <dbReference type="EMBL" id="KAG8231376.1"/>
    </source>
</evidence>
<comment type="caution">
    <text evidence="11">The sequence shown here is derived from an EMBL/GenBank/DDBJ whole genome shotgun (WGS) entry which is preliminary data.</text>
</comment>
<evidence type="ECO:0000256" key="7">
    <source>
        <dbReference type="ARBA" id="ARBA00023157"/>
    </source>
</evidence>
<protein>
    <recommendedName>
        <fullName evidence="10">Peptidase S1 domain-containing protein</fullName>
    </recommendedName>
</protein>
<evidence type="ECO:0000313" key="12">
    <source>
        <dbReference type="Proteomes" id="UP000792457"/>
    </source>
</evidence>
<feature type="domain" description="Peptidase S1" evidence="10">
    <location>
        <begin position="59"/>
        <end position="164"/>
    </location>
</feature>
<evidence type="ECO:0000256" key="1">
    <source>
        <dbReference type="ARBA" id="ARBA00004613"/>
    </source>
</evidence>
<dbReference type="PANTHER" id="PTHR24264">
    <property type="entry name" value="TRYPSIN-RELATED"/>
    <property type="match status" value="1"/>
</dbReference>
<keyword evidence="5" id="KW-0378">Hydrolase</keyword>
<dbReference type="AlphaFoldDB" id="A0A8K0KAD8"/>
<comment type="similarity">
    <text evidence="9">Belongs to the peptidase S1 family. CLIP subfamily.</text>
</comment>
<dbReference type="Pfam" id="PF00089">
    <property type="entry name" value="Trypsin"/>
    <property type="match status" value="1"/>
</dbReference>